<evidence type="ECO:0000313" key="2">
    <source>
        <dbReference type="EMBL" id="RAJ02284.1"/>
    </source>
</evidence>
<dbReference type="RefSeq" id="WP_111598730.1">
    <property type="nucleotide sequence ID" value="NZ_QLLL01000006.1"/>
</dbReference>
<name>A0A327QET0_9BACT</name>
<dbReference type="AlphaFoldDB" id="A0A327QET0"/>
<keyword evidence="3" id="KW-1185">Reference proteome</keyword>
<dbReference type="Proteomes" id="UP000249547">
    <property type="component" value="Unassembled WGS sequence"/>
</dbReference>
<evidence type="ECO:0000256" key="1">
    <source>
        <dbReference type="SAM" id="SignalP"/>
    </source>
</evidence>
<proteinExistence type="predicted"/>
<sequence>MRKKYVQFTISFLLIWLASQSASATARAFDHPLPAKVKVASITKVSKYKAYSPFGHHDFEMAYLSIGQQYLHGCMCKRAGENTISFLPTTPQRPENEPFITQCASLHLMFRSGMIFPVHFFW</sequence>
<organism evidence="2 3">
    <name type="scientific">Chitinophaga skermanii</name>
    <dbReference type="NCBI Taxonomy" id="331697"/>
    <lineage>
        <taxon>Bacteria</taxon>
        <taxon>Pseudomonadati</taxon>
        <taxon>Bacteroidota</taxon>
        <taxon>Chitinophagia</taxon>
        <taxon>Chitinophagales</taxon>
        <taxon>Chitinophagaceae</taxon>
        <taxon>Chitinophaga</taxon>
    </lineage>
</organism>
<feature type="signal peptide" evidence="1">
    <location>
        <begin position="1"/>
        <end position="28"/>
    </location>
</feature>
<reference evidence="2 3" key="1">
    <citation type="submission" date="2018-06" db="EMBL/GenBank/DDBJ databases">
        <title>Genomic Encyclopedia of Archaeal and Bacterial Type Strains, Phase II (KMG-II): from individual species to whole genera.</title>
        <authorList>
            <person name="Goeker M."/>
        </authorList>
    </citation>
    <scope>NUCLEOTIDE SEQUENCE [LARGE SCALE GENOMIC DNA]</scope>
    <source>
        <strain evidence="2 3">DSM 23857</strain>
    </source>
</reference>
<comment type="caution">
    <text evidence="2">The sequence shown here is derived from an EMBL/GenBank/DDBJ whole genome shotgun (WGS) entry which is preliminary data.</text>
</comment>
<gene>
    <name evidence="2" type="ORF">LX64_03293</name>
</gene>
<evidence type="ECO:0000313" key="3">
    <source>
        <dbReference type="Proteomes" id="UP000249547"/>
    </source>
</evidence>
<keyword evidence="1" id="KW-0732">Signal</keyword>
<accession>A0A327QET0</accession>
<protein>
    <submittedName>
        <fullName evidence="2">Uncharacterized protein</fullName>
    </submittedName>
</protein>
<dbReference type="EMBL" id="QLLL01000006">
    <property type="protein sequence ID" value="RAJ02284.1"/>
    <property type="molecule type" value="Genomic_DNA"/>
</dbReference>
<feature type="chain" id="PRO_5016241311" evidence="1">
    <location>
        <begin position="29"/>
        <end position="122"/>
    </location>
</feature>